<dbReference type="AlphaFoldDB" id="A0A0H4WK56"/>
<evidence type="ECO:0008006" key="4">
    <source>
        <dbReference type="Google" id="ProtNLM"/>
    </source>
</evidence>
<feature type="chain" id="PRO_5005211780" description="Peptidase C51 domain-containing protein" evidence="1">
    <location>
        <begin position="27"/>
        <end position="175"/>
    </location>
</feature>
<evidence type="ECO:0000256" key="1">
    <source>
        <dbReference type="SAM" id="SignalP"/>
    </source>
</evidence>
<proteinExistence type="predicted"/>
<dbReference type="RefSeq" id="WP_002638034.1">
    <property type="nucleotide sequence ID" value="NZ_CP012109.1"/>
</dbReference>
<feature type="signal peptide" evidence="1">
    <location>
        <begin position="1"/>
        <end position="26"/>
    </location>
</feature>
<dbReference type="Proteomes" id="UP000009026">
    <property type="component" value="Chromosome"/>
</dbReference>
<evidence type="ECO:0000313" key="3">
    <source>
        <dbReference type="Proteomes" id="UP000009026"/>
    </source>
</evidence>
<gene>
    <name evidence="2" type="ORF">A176_000016</name>
</gene>
<keyword evidence="1" id="KW-0732">Signal</keyword>
<keyword evidence="3" id="KW-1185">Reference proteome</keyword>
<reference evidence="2 3" key="1">
    <citation type="journal article" date="2016" name="PLoS ONE">
        <title>Complete Genome Sequence and Comparative Genomics of a Novel Myxobacterium Myxococcus hansupus.</title>
        <authorList>
            <person name="Sharma G."/>
            <person name="Narwani T."/>
            <person name="Subramanian S."/>
        </authorList>
    </citation>
    <scope>NUCLEOTIDE SEQUENCE [LARGE SCALE GENOMIC DNA]</scope>
    <source>
        <strain evidence="3">mixupus</strain>
    </source>
</reference>
<organism evidence="2 3">
    <name type="scientific">Pseudomyxococcus hansupus</name>
    <dbReference type="NCBI Taxonomy" id="1297742"/>
    <lineage>
        <taxon>Bacteria</taxon>
        <taxon>Pseudomonadati</taxon>
        <taxon>Myxococcota</taxon>
        <taxon>Myxococcia</taxon>
        <taxon>Myxococcales</taxon>
        <taxon>Cystobacterineae</taxon>
        <taxon>Myxococcaceae</taxon>
        <taxon>Pseudomyxococcus</taxon>
    </lineage>
</organism>
<dbReference type="PROSITE" id="PS51257">
    <property type="entry name" value="PROKAR_LIPOPROTEIN"/>
    <property type="match status" value="1"/>
</dbReference>
<dbReference type="STRING" id="1297742.A176_000016"/>
<name>A0A0H4WK56_9BACT</name>
<sequence>MSHFKMRLLSLSVLTLSLTAVGCGPAEEVAQESTLEQYFDEETLHGGHEHDGEVSAMASHAACTGFCNDECVAYARCRAPGLPFGLFTWGDKRAIINSNHAHVGCVAMILGSNPAGHTAYVQAVNTSVSPRRITLNESNWGSRTCNTRAGTKDSLNITNYWCPGSVHTASCSGPM</sequence>
<accession>A0A0H4WK56</accession>
<dbReference type="OrthoDB" id="5518647at2"/>
<dbReference type="eggNOG" id="COG3942">
    <property type="taxonomic scope" value="Bacteria"/>
</dbReference>
<dbReference type="EMBL" id="CP012109">
    <property type="protein sequence ID" value="AKQ63104.1"/>
    <property type="molecule type" value="Genomic_DNA"/>
</dbReference>
<dbReference type="Gene3D" id="3.90.1720.10">
    <property type="entry name" value="endopeptidase domain like (from Nostoc punctiforme)"/>
    <property type="match status" value="1"/>
</dbReference>
<protein>
    <recommendedName>
        <fullName evidence="4">Peptidase C51 domain-containing protein</fullName>
    </recommendedName>
</protein>
<dbReference type="KEGG" id="mym:A176_000016"/>
<evidence type="ECO:0000313" key="2">
    <source>
        <dbReference type="EMBL" id="AKQ63104.1"/>
    </source>
</evidence>
<dbReference type="PATRIC" id="fig|1297742.4.peg.16"/>